<organism evidence="1 2">
    <name type="scientific">Silvibacterium dinghuense</name>
    <dbReference type="NCBI Taxonomy" id="1560006"/>
    <lineage>
        <taxon>Bacteria</taxon>
        <taxon>Pseudomonadati</taxon>
        <taxon>Acidobacteriota</taxon>
        <taxon>Terriglobia</taxon>
        <taxon>Terriglobales</taxon>
        <taxon>Acidobacteriaceae</taxon>
        <taxon>Silvibacterium</taxon>
    </lineage>
</organism>
<protein>
    <submittedName>
        <fullName evidence="1">Uncharacterized protein</fullName>
    </submittedName>
</protein>
<dbReference type="EMBL" id="SDMK01000001">
    <property type="protein sequence ID" value="RXS97376.1"/>
    <property type="molecule type" value="Genomic_DNA"/>
</dbReference>
<reference evidence="1 2" key="1">
    <citation type="journal article" date="2016" name="Int. J. Syst. Evol. Microbiol.">
        <title>Acidipila dinghuensis sp. nov., an acidobacterium isolated from forest soil.</title>
        <authorList>
            <person name="Jiang Y.W."/>
            <person name="Wang J."/>
            <person name="Chen M.H."/>
            <person name="Lv Y.Y."/>
            <person name="Qiu L.H."/>
        </authorList>
    </citation>
    <scope>NUCLEOTIDE SEQUENCE [LARGE SCALE GENOMIC DNA]</scope>
    <source>
        <strain evidence="1 2">DHOF10</strain>
    </source>
</reference>
<dbReference type="RefSeq" id="WP_129207155.1">
    <property type="nucleotide sequence ID" value="NZ_BMGU01000001.1"/>
</dbReference>
<accession>A0A4Q1SIE9</accession>
<dbReference type="Proteomes" id="UP000290253">
    <property type="component" value="Unassembled WGS sequence"/>
</dbReference>
<gene>
    <name evidence="1" type="ORF">ESZ00_05585</name>
</gene>
<sequence length="99" mass="10896">MFVRKLRVEWAGTSGERHACPVAWLDSFALRNLTGHTVFDDILPIGHGLLEAGLRVPLDVLRAEMEDCFRGKGYLGAEDRLVIEEKDSPAADSGDRTAS</sequence>
<dbReference type="OrthoDB" id="121473at2"/>
<evidence type="ECO:0000313" key="2">
    <source>
        <dbReference type="Proteomes" id="UP000290253"/>
    </source>
</evidence>
<proteinExistence type="predicted"/>
<comment type="caution">
    <text evidence="1">The sequence shown here is derived from an EMBL/GenBank/DDBJ whole genome shotgun (WGS) entry which is preliminary data.</text>
</comment>
<keyword evidence="2" id="KW-1185">Reference proteome</keyword>
<evidence type="ECO:0000313" key="1">
    <source>
        <dbReference type="EMBL" id="RXS97376.1"/>
    </source>
</evidence>
<name>A0A4Q1SIE9_9BACT</name>
<dbReference type="AlphaFoldDB" id="A0A4Q1SIE9"/>